<reference evidence="3" key="1">
    <citation type="submission" date="2017-02" db="UniProtKB">
        <authorList>
            <consortium name="WormBaseParasite"/>
        </authorList>
    </citation>
    <scope>IDENTIFICATION</scope>
</reference>
<evidence type="ECO:0000313" key="3">
    <source>
        <dbReference type="WBParaSite" id="DME_0000159101-mRNA-1"/>
    </source>
</evidence>
<accession>A0A0N4U494</accession>
<protein>
    <submittedName>
        <fullName evidence="3">CEP209_CC5 domain-containing protein</fullName>
    </submittedName>
</protein>
<proteinExistence type="predicted"/>
<organism evidence="2 3">
    <name type="scientific">Dracunculus medinensis</name>
    <name type="common">Guinea worm</name>
    <dbReference type="NCBI Taxonomy" id="318479"/>
    <lineage>
        <taxon>Eukaryota</taxon>
        <taxon>Metazoa</taxon>
        <taxon>Ecdysozoa</taxon>
        <taxon>Nematoda</taxon>
        <taxon>Chromadorea</taxon>
        <taxon>Rhabditida</taxon>
        <taxon>Spirurina</taxon>
        <taxon>Dracunculoidea</taxon>
        <taxon>Dracunculidae</taxon>
        <taxon>Dracunculus</taxon>
    </lineage>
</organism>
<dbReference type="AlphaFoldDB" id="A0A0N4U494"/>
<dbReference type="WBParaSite" id="DME_0000159101-mRNA-1">
    <property type="protein sequence ID" value="DME_0000159101-mRNA-1"/>
    <property type="gene ID" value="DME_0000159101"/>
</dbReference>
<feature type="coiled-coil region" evidence="1">
    <location>
        <begin position="5"/>
        <end position="125"/>
    </location>
</feature>
<evidence type="ECO:0000313" key="2">
    <source>
        <dbReference type="Proteomes" id="UP000038040"/>
    </source>
</evidence>
<sequence length="174" mass="20716">LKKKLEKFERDKQQWENQKRVLESKQPMDVQILQSQKRELTMQLDREQAEKQELFLQINTLIAQLAEISRDKMEQSSASLEAENEVLKNEFRNVQEIQTRLNNDVQNLQEELRLKNTEVEITRDEVKRLQILLDSERMRFEETVDGLERDLQLKAAALQNAMLAKKVCIEIFLF</sequence>
<keyword evidence="1" id="KW-0175">Coiled coil</keyword>
<name>A0A0N4U494_DRAME</name>
<evidence type="ECO:0000256" key="1">
    <source>
        <dbReference type="SAM" id="Coils"/>
    </source>
</evidence>
<dbReference type="Proteomes" id="UP000038040">
    <property type="component" value="Unplaced"/>
</dbReference>